<feature type="domain" description="Phytocyanin" evidence="8">
    <location>
        <begin position="29"/>
        <end position="128"/>
    </location>
</feature>
<evidence type="ECO:0000259" key="8">
    <source>
        <dbReference type="PROSITE" id="PS51485"/>
    </source>
</evidence>
<dbReference type="GO" id="GO:0005886">
    <property type="term" value="C:plasma membrane"/>
    <property type="evidence" value="ECO:0007669"/>
    <property type="project" value="TreeGrafter"/>
</dbReference>
<comment type="caution">
    <text evidence="9">The sequence shown here is derived from an EMBL/GenBank/DDBJ whole genome shotgun (WGS) entry which is preliminary data.</text>
</comment>
<feature type="chain" id="PRO_5015157409" evidence="7">
    <location>
        <begin position="29"/>
        <end position="222"/>
    </location>
</feature>
<evidence type="ECO:0000256" key="4">
    <source>
        <dbReference type="ARBA" id="ARBA00023008"/>
    </source>
</evidence>
<dbReference type="PANTHER" id="PTHR33021">
    <property type="entry name" value="BLUE COPPER PROTEIN"/>
    <property type="match status" value="1"/>
</dbReference>
<dbReference type="STRING" id="63057.A0A2P5D4U4"/>
<dbReference type="InterPro" id="IPR008972">
    <property type="entry name" value="Cupredoxin"/>
</dbReference>
<keyword evidence="1" id="KW-0813">Transport</keyword>
<keyword evidence="3" id="KW-0249">Electron transport</keyword>
<dbReference type="PANTHER" id="PTHR33021:SF499">
    <property type="entry name" value="OS12G0150500 PROTEIN"/>
    <property type="match status" value="1"/>
</dbReference>
<dbReference type="InParanoid" id="A0A2P5D4U4"/>
<evidence type="ECO:0000256" key="3">
    <source>
        <dbReference type="ARBA" id="ARBA00022982"/>
    </source>
</evidence>
<evidence type="ECO:0000256" key="7">
    <source>
        <dbReference type="SAM" id="SignalP"/>
    </source>
</evidence>
<evidence type="ECO:0000256" key="5">
    <source>
        <dbReference type="ARBA" id="ARBA00023180"/>
    </source>
</evidence>
<feature type="compositionally biased region" description="Low complexity" evidence="6">
    <location>
        <begin position="157"/>
        <end position="166"/>
    </location>
</feature>
<dbReference type="Pfam" id="PF02298">
    <property type="entry name" value="Cu_bind_like"/>
    <property type="match status" value="1"/>
</dbReference>
<protein>
    <submittedName>
        <fullName evidence="9">Phytocyanin domain containing protein</fullName>
    </submittedName>
</protein>
<accession>A0A2P5D4U4</accession>
<feature type="region of interest" description="Disordered" evidence="6">
    <location>
        <begin position="127"/>
        <end position="174"/>
    </location>
</feature>
<dbReference type="InterPro" id="IPR003245">
    <property type="entry name" value="Phytocyanin_dom"/>
</dbReference>
<reference evidence="10" key="1">
    <citation type="submission" date="2016-06" db="EMBL/GenBank/DDBJ databases">
        <title>Parallel loss of symbiosis genes in relatives of nitrogen-fixing non-legume Parasponia.</title>
        <authorList>
            <person name="Van Velzen R."/>
            <person name="Holmer R."/>
            <person name="Bu F."/>
            <person name="Rutten L."/>
            <person name="Van Zeijl A."/>
            <person name="Liu W."/>
            <person name="Santuari L."/>
            <person name="Cao Q."/>
            <person name="Sharma T."/>
            <person name="Shen D."/>
            <person name="Roswanjaya Y."/>
            <person name="Wardhani T."/>
            <person name="Kalhor M.S."/>
            <person name="Jansen J."/>
            <person name="Van den Hoogen J."/>
            <person name="Gungor B."/>
            <person name="Hartog M."/>
            <person name="Hontelez J."/>
            <person name="Verver J."/>
            <person name="Yang W.-C."/>
            <person name="Schijlen E."/>
            <person name="Repin R."/>
            <person name="Schilthuizen M."/>
            <person name="Schranz E."/>
            <person name="Heidstra R."/>
            <person name="Miyata K."/>
            <person name="Fedorova E."/>
            <person name="Kohlen W."/>
            <person name="Bisseling T."/>
            <person name="Smit S."/>
            <person name="Geurts R."/>
        </authorList>
    </citation>
    <scope>NUCLEOTIDE SEQUENCE [LARGE SCALE GENOMIC DNA]</scope>
    <source>
        <strain evidence="10">cv. RG33-2</strain>
    </source>
</reference>
<sequence length="222" mass="23708">MEGLRPEWAVKAIVIIIIGSILFRCVSAANHTVGGPSGWDLTSDLQAWTAQTTFHVGDSLVFTYSPVLYDVVEVHQEDFPTCDISHPIKTHNDGETLVPLNQQGARYFVCGRQGHCRLGQKLKVQVLPPLHNDGGNSEQRRGGGGRGRPKSPPTPPSSSGGAASGPHPCPCGGGPEEKSGAGFFGWLVPLVMTLVILSSSCRSHLDLNGFDLFGVLHHVIIT</sequence>
<evidence type="ECO:0000256" key="6">
    <source>
        <dbReference type="SAM" id="MobiDB-lite"/>
    </source>
</evidence>
<keyword evidence="10" id="KW-1185">Reference proteome</keyword>
<dbReference type="FunFam" id="2.60.40.420:FF:000003">
    <property type="entry name" value="Blue copper"/>
    <property type="match status" value="1"/>
</dbReference>
<keyword evidence="2" id="KW-0479">Metal-binding</keyword>
<dbReference type="InterPro" id="IPR039391">
    <property type="entry name" value="Phytocyanin-like"/>
</dbReference>
<dbReference type="AlphaFoldDB" id="A0A2P5D4U4"/>
<dbReference type="SUPFAM" id="SSF49503">
    <property type="entry name" value="Cupredoxins"/>
    <property type="match status" value="1"/>
</dbReference>
<evidence type="ECO:0000256" key="1">
    <source>
        <dbReference type="ARBA" id="ARBA00022448"/>
    </source>
</evidence>
<proteinExistence type="predicted"/>
<dbReference type="Proteomes" id="UP000237000">
    <property type="component" value="Unassembled WGS sequence"/>
</dbReference>
<dbReference type="PROSITE" id="PS51485">
    <property type="entry name" value="PHYTOCYANIN"/>
    <property type="match status" value="1"/>
</dbReference>
<gene>
    <name evidence="9" type="ORF">TorRG33x02_262570</name>
</gene>
<evidence type="ECO:0000313" key="9">
    <source>
        <dbReference type="EMBL" id="PON68275.1"/>
    </source>
</evidence>
<name>A0A2P5D4U4_TREOI</name>
<feature type="signal peptide" evidence="7">
    <location>
        <begin position="1"/>
        <end position="28"/>
    </location>
</feature>
<dbReference type="CDD" id="cd04216">
    <property type="entry name" value="Phytocyanin"/>
    <property type="match status" value="1"/>
</dbReference>
<dbReference type="GO" id="GO:0046872">
    <property type="term" value="F:metal ion binding"/>
    <property type="evidence" value="ECO:0007669"/>
    <property type="project" value="UniProtKB-KW"/>
</dbReference>
<evidence type="ECO:0000256" key="2">
    <source>
        <dbReference type="ARBA" id="ARBA00022723"/>
    </source>
</evidence>
<evidence type="ECO:0000313" key="10">
    <source>
        <dbReference type="Proteomes" id="UP000237000"/>
    </source>
</evidence>
<dbReference type="EMBL" id="JXTC01000297">
    <property type="protein sequence ID" value="PON68275.1"/>
    <property type="molecule type" value="Genomic_DNA"/>
</dbReference>
<organism evidence="9 10">
    <name type="scientific">Trema orientale</name>
    <name type="common">Charcoal tree</name>
    <name type="synonym">Celtis orientalis</name>
    <dbReference type="NCBI Taxonomy" id="63057"/>
    <lineage>
        <taxon>Eukaryota</taxon>
        <taxon>Viridiplantae</taxon>
        <taxon>Streptophyta</taxon>
        <taxon>Embryophyta</taxon>
        <taxon>Tracheophyta</taxon>
        <taxon>Spermatophyta</taxon>
        <taxon>Magnoliopsida</taxon>
        <taxon>eudicotyledons</taxon>
        <taxon>Gunneridae</taxon>
        <taxon>Pentapetalae</taxon>
        <taxon>rosids</taxon>
        <taxon>fabids</taxon>
        <taxon>Rosales</taxon>
        <taxon>Cannabaceae</taxon>
        <taxon>Trema</taxon>
    </lineage>
</organism>
<dbReference type="GO" id="GO:0009055">
    <property type="term" value="F:electron transfer activity"/>
    <property type="evidence" value="ECO:0007669"/>
    <property type="project" value="InterPro"/>
</dbReference>
<keyword evidence="5" id="KW-0325">Glycoprotein</keyword>
<keyword evidence="7" id="KW-0732">Signal</keyword>
<dbReference type="OrthoDB" id="1903230at2759"/>
<keyword evidence="4" id="KW-0186">Copper</keyword>
<dbReference type="Gene3D" id="2.60.40.420">
    <property type="entry name" value="Cupredoxins - blue copper proteins"/>
    <property type="match status" value="1"/>
</dbReference>